<evidence type="ECO:0000313" key="2">
    <source>
        <dbReference type="EMBL" id="BCZ18071.1"/>
    </source>
</evidence>
<protein>
    <recommendedName>
        <fullName evidence="4">Host-nuclease inhibitor protein Gam</fullName>
    </recommendedName>
</protein>
<keyword evidence="3" id="KW-1185">Reference proteome</keyword>
<evidence type="ECO:0000313" key="3">
    <source>
        <dbReference type="Proteomes" id="UP000826775"/>
    </source>
</evidence>
<reference evidence="2 3" key="1">
    <citation type="submission" date="2021-07" db="EMBL/GenBank/DDBJ databases">
        <title>Novel Helicobacter sp. Isolated from a dog.</title>
        <authorList>
            <person name="Rimbara E."/>
            <person name="Suzuki M."/>
        </authorList>
    </citation>
    <scope>NUCLEOTIDE SEQUENCE [LARGE SCALE GENOMIC DNA]</scope>
    <source>
        <strain evidence="3">NHP19-003</strain>
    </source>
</reference>
<evidence type="ECO:0008006" key="4">
    <source>
        <dbReference type="Google" id="ProtNLM"/>
    </source>
</evidence>
<gene>
    <name evidence="2" type="ORF">NHP190003_13530</name>
</gene>
<dbReference type="Proteomes" id="UP000826775">
    <property type="component" value="Chromosome"/>
</dbReference>
<accession>A0ABM7SDJ5</accession>
<dbReference type="Pfam" id="PF07352">
    <property type="entry name" value="Phage_Mu_Gam"/>
    <property type="match status" value="1"/>
</dbReference>
<dbReference type="RefSeq" id="WP_221279328.1">
    <property type="nucleotide sequence ID" value="NZ_AP024814.1"/>
</dbReference>
<dbReference type="SUPFAM" id="SSF161266">
    <property type="entry name" value="Gam-like"/>
    <property type="match status" value="1"/>
</dbReference>
<dbReference type="EMBL" id="AP024814">
    <property type="protein sequence ID" value="BCZ18071.1"/>
    <property type="molecule type" value="Genomic_DNA"/>
</dbReference>
<keyword evidence="1" id="KW-0175">Coiled coil</keyword>
<sequence length="141" mass="15649">MAIKQQLNEKLRDLRNLEFGLDVKKRLLAATKAQVDEKLEEIAALKAEIQELAQSAPELFGKKKSLNLEEGSIKFTTTTALEYDKELEDIIIEELKAMGYGHCVCTSEKLVLKAVGNLPPLVLEKLGIVQVKKENCAITPA</sequence>
<feature type="coiled-coil region" evidence="1">
    <location>
        <begin position="28"/>
        <end position="55"/>
    </location>
</feature>
<organism evidence="2 3">
    <name type="scientific">Helicobacter gastrocanis</name>
    <dbReference type="NCBI Taxonomy" id="2849641"/>
    <lineage>
        <taxon>Bacteria</taxon>
        <taxon>Pseudomonadati</taxon>
        <taxon>Campylobacterota</taxon>
        <taxon>Epsilonproteobacteria</taxon>
        <taxon>Campylobacterales</taxon>
        <taxon>Helicobacteraceae</taxon>
        <taxon>Helicobacter</taxon>
    </lineage>
</organism>
<name>A0ABM7SDJ5_9HELI</name>
<dbReference type="InterPro" id="IPR009951">
    <property type="entry name" value="Host-nuc_inhib_Gam"/>
</dbReference>
<evidence type="ECO:0000256" key="1">
    <source>
        <dbReference type="SAM" id="Coils"/>
    </source>
</evidence>
<proteinExistence type="predicted"/>